<dbReference type="Pfam" id="PF13558">
    <property type="entry name" value="SbcC_Walker_B"/>
    <property type="match status" value="1"/>
</dbReference>
<dbReference type="Gene3D" id="3.40.50.300">
    <property type="entry name" value="P-loop containing nucleotide triphosphate hydrolases"/>
    <property type="match status" value="2"/>
</dbReference>
<dbReference type="RefSeq" id="WP_103358920.1">
    <property type="nucleotide sequence ID" value="NZ_PPRF01000089.1"/>
</dbReference>
<keyword evidence="5" id="KW-0540">Nuclease</keyword>
<dbReference type="GO" id="GO:0006310">
    <property type="term" value="P:DNA recombination"/>
    <property type="evidence" value="ECO:0007669"/>
    <property type="project" value="UniProtKB-KW"/>
</dbReference>
<comment type="subunit">
    <text evidence="2">Heterodimer of SbcC and SbcD.</text>
</comment>
<keyword evidence="9" id="KW-0269">Exonuclease</keyword>
<keyword evidence="12" id="KW-0233">DNA recombination</keyword>
<dbReference type="OrthoDB" id="9795626at2"/>
<evidence type="ECO:0000313" key="15">
    <source>
        <dbReference type="EMBL" id="PNZ25062.1"/>
    </source>
</evidence>
<dbReference type="GO" id="GO:0006302">
    <property type="term" value="P:double-strand break repair"/>
    <property type="evidence" value="ECO:0007669"/>
    <property type="project" value="InterPro"/>
</dbReference>
<evidence type="ECO:0000256" key="9">
    <source>
        <dbReference type="ARBA" id="ARBA00022839"/>
    </source>
</evidence>
<dbReference type="SUPFAM" id="SSF52540">
    <property type="entry name" value="P-loop containing nucleoside triphosphate hydrolases"/>
    <property type="match status" value="1"/>
</dbReference>
<dbReference type="EMBL" id="PPRF01000089">
    <property type="protein sequence ID" value="PNZ25062.1"/>
    <property type="molecule type" value="Genomic_DNA"/>
</dbReference>
<evidence type="ECO:0000256" key="8">
    <source>
        <dbReference type="ARBA" id="ARBA00022801"/>
    </source>
</evidence>
<evidence type="ECO:0000256" key="13">
    <source>
        <dbReference type="SAM" id="Coils"/>
    </source>
</evidence>
<dbReference type="InterPro" id="IPR053380">
    <property type="entry name" value="SbcCD_Nuclease_C"/>
</dbReference>
<dbReference type="InterPro" id="IPR027417">
    <property type="entry name" value="P-loop_NTPase"/>
</dbReference>
<dbReference type="NCBIfam" id="NF041751">
    <property type="entry name" value="sbcc_Staph"/>
    <property type="match status" value="1"/>
</dbReference>
<dbReference type="Proteomes" id="UP000242752">
    <property type="component" value="Unassembled WGS sequence"/>
</dbReference>
<dbReference type="GO" id="GO:0005524">
    <property type="term" value="F:ATP binding"/>
    <property type="evidence" value="ECO:0007669"/>
    <property type="project" value="UniProtKB-KW"/>
</dbReference>
<evidence type="ECO:0000256" key="10">
    <source>
        <dbReference type="ARBA" id="ARBA00022840"/>
    </source>
</evidence>
<evidence type="ECO:0000256" key="11">
    <source>
        <dbReference type="ARBA" id="ARBA00023054"/>
    </source>
</evidence>
<organism evidence="15 16">
    <name type="scientific">Staphylococcus rostri</name>
    <dbReference type="NCBI Taxonomy" id="522262"/>
    <lineage>
        <taxon>Bacteria</taxon>
        <taxon>Bacillati</taxon>
        <taxon>Bacillota</taxon>
        <taxon>Bacilli</taxon>
        <taxon>Bacillales</taxon>
        <taxon>Staphylococcaceae</taxon>
        <taxon>Staphylococcus</taxon>
    </lineage>
</organism>
<dbReference type="PANTHER" id="PTHR32114:SF2">
    <property type="entry name" value="ABC TRANSPORTER ABCH.3"/>
    <property type="match status" value="1"/>
</dbReference>
<feature type="coiled-coil region" evidence="13">
    <location>
        <begin position="670"/>
        <end position="725"/>
    </location>
</feature>
<evidence type="ECO:0000259" key="14">
    <source>
        <dbReference type="Pfam" id="PF13476"/>
    </source>
</evidence>
<sequence length="1010" mass="116613">MKPISLHLENFGPFVDEIIDFSKIQDNQLFLISGKTGSGKTMIFDGIVFALYGQASTEKRDVKDLRSQFADPKKPLKVTFEFEVRGKRYKVIRTAAYIKPGNKTETNSTLEVYLYDGKRYVLEESKLNEGKQYLLTLLRLKQDQFRQLFILPQGEFKRFLVSKTTDKQTILRTLFNTQLYEYLSSELYKKTKDIRSDIENQQTRIKDRWLNLATFNDETLLGYQSLTSEQHDRLLEVLPQYQTIGQKVVRDFEEATNHMRDKVQKLNKQIEQQDERIELEKTYQQLVNEIEILDAEKPKIRQLKAQLNRITDSKVAVRLYQDQTNARVQLSQYEKQVAQYSASLESQQQALKALQEQQDHLATKKEGIATQRTFVDNTRYFYQNEAQYQAHKEDRQRDKQAIASLDKQWHVYSEQYDDLKLSLNGQEVGFHKESELSAQLQALRQALDVMKQAQEKTAEAAQLKQDITTTKATIEDLEATIAEKQQQVQHMSVNEQAVLNHEATVHALRNTLESGEPCPVCRQIVQDSLDGPSVADLKLQQAQNEALENEMRVAREKVITAQTSLNHYEQAYEKVANVVFDSAQFEKQQLEFETVTQAYNTLHESNQRLDKVNQQLVALEKSMNEVKHEMALKSQQLSSHDEALKQFEQQTGYADIQKFVADYAQQMKNIADYDEEVTALQVKVQQCEKKMDEVTSQREMAQTLQETEQNKIKQLETELQAELSRLKLKDIDALKQVMSEVSLEAEIKEKISQHNNKYHLSVNKQAEIQQRLDKIEVLDVKVLKTDYAELESAYNAKLKQYNQAEMKLKDNEKYIHELESQIQFLKNQLETQSELVNLSEILKGNNHKNLSLENYVLTYYLDQILIQANKRLLNMTGDRYQLVRGEKTGKGYNGLEIEVFDYYANQSRAITSLSGGETFQASLALALGLSEIVQNEQGGISLDAMFIDEGFGTLDQETLETALDTLIQLQSSGRLVGIISHVTELKERIPVVLEVVSNNYQSHTKLLLRE</sequence>
<dbReference type="InterPro" id="IPR038729">
    <property type="entry name" value="Rad50/SbcC_AAA"/>
</dbReference>
<name>A0A2K3YHI1_9STAP</name>
<reference evidence="15 16" key="1">
    <citation type="submission" date="2017-08" db="EMBL/GenBank/DDBJ databases">
        <title>Draft genome sequences of 64 type strains of genus Staph aureus.</title>
        <authorList>
            <person name="Cole K."/>
            <person name="Golubchik T."/>
            <person name="Russell J."/>
            <person name="Foster D."/>
            <person name="Llewelyn M."/>
            <person name="Wilson D."/>
            <person name="Crook D."/>
            <person name="Paul J."/>
        </authorList>
    </citation>
    <scope>NUCLEOTIDE SEQUENCE [LARGE SCALE GENOMIC DNA]</scope>
    <source>
        <strain evidence="15 16">DSM 21968</strain>
    </source>
</reference>
<keyword evidence="6" id="KW-0547">Nucleotide-binding</keyword>
<evidence type="ECO:0000256" key="5">
    <source>
        <dbReference type="ARBA" id="ARBA00022722"/>
    </source>
</evidence>
<dbReference type="GO" id="GO:0004527">
    <property type="term" value="F:exonuclease activity"/>
    <property type="evidence" value="ECO:0007669"/>
    <property type="project" value="UniProtKB-KW"/>
</dbReference>
<evidence type="ECO:0000256" key="4">
    <source>
        <dbReference type="ARBA" id="ARBA00022705"/>
    </source>
</evidence>
<keyword evidence="4" id="KW-0235">DNA replication</keyword>
<protein>
    <recommendedName>
        <fullName evidence="3">Nuclease SbcCD subunit C</fullName>
    </recommendedName>
</protein>
<evidence type="ECO:0000256" key="7">
    <source>
        <dbReference type="ARBA" id="ARBA00022759"/>
    </source>
</evidence>
<feature type="coiled-coil region" evidence="13">
    <location>
        <begin position="330"/>
        <end position="364"/>
    </location>
</feature>
<evidence type="ECO:0000256" key="6">
    <source>
        <dbReference type="ARBA" id="ARBA00022741"/>
    </source>
</evidence>
<evidence type="ECO:0000256" key="2">
    <source>
        <dbReference type="ARBA" id="ARBA00011322"/>
    </source>
</evidence>
<gene>
    <name evidence="15" type="ORF">CD122_10490</name>
</gene>
<evidence type="ECO:0000256" key="12">
    <source>
        <dbReference type="ARBA" id="ARBA00023172"/>
    </source>
</evidence>
<dbReference type="GO" id="GO:0006260">
    <property type="term" value="P:DNA replication"/>
    <property type="evidence" value="ECO:0007669"/>
    <property type="project" value="UniProtKB-KW"/>
</dbReference>
<feature type="coiled-coil region" evidence="13">
    <location>
        <begin position="537"/>
        <end position="564"/>
    </location>
</feature>
<dbReference type="Pfam" id="PF13476">
    <property type="entry name" value="AAA_23"/>
    <property type="match status" value="1"/>
</dbReference>
<proteinExistence type="inferred from homology"/>
<keyword evidence="11 13" id="KW-0175">Coiled coil</keyword>
<feature type="coiled-coil region" evidence="13">
    <location>
        <begin position="433"/>
        <end position="494"/>
    </location>
</feature>
<accession>A0A2K3YHI1</accession>
<dbReference type="GO" id="GO:0016887">
    <property type="term" value="F:ATP hydrolysis activity"/>
    <property type="evidence" value="ECO:0007669"/>
    <property type="project" value="InterPro"/>
</dbReference>
<comment type="similarity">
    <text evidence="1">Belongs to the SMC family. SbcC subfamily.</text>
</comment>
<dbReference type="PANTHER" id="PTHR32114">
    <property type="entry name" value="ABC TRANSPORTER ABCH.3"/>
    <property type="match status" value="1"/>
</dbReference>
<keyword evidence="7" id="KW-0255">Endonuclease</keyword>
<feature type="coiled-coil region" evidence="13">
    <location>
        <begin position="602"/>
        <end position="636"/>
    </location>
</feature>
<feature type="coiled-coil region" evidence="13">
    <location>
        <begin position="787"/>
        <end position="835"/>
    </location>
</feature>
<keyword evidence="16" id="KW-1185">Reference proteome</keyword>
<evidence type="ECO:0000256" key="1">
    <source>
        <dbReference type="ARBA" id="ARBA00006930"/>
    </source>
</evidence>
<feature type="domain" description="Rad50/SbcC-type AAA" evidence="14">
    <location>
        <begin position="5"/>
        <end position="208"/>
    </location>
</feature>
<dbReference type="GO" id="GO:0004519">
    <property type="term" value="F:endonuclease activity"/>
    <property type="evidence" value="ECO:0007669"/>
    <property type="project" value="UniProtKB-KW"/>
</dbReference>
<comment type="caution">
    <text evidence="15">The sequence shown here is derived from an EMBL/GenBank/DDBJ whole genome shotgun (WGS) entry which is preliminary data.</text>
</comment>
<dbReference type="AlphaFoldDB" id="A0A2K3YHI1"/>
<evidence type="ECO:0000256" key="3">
    <source>
        <dbReference type="ARBA" id="ARBA00013368"/>
    </source>
</evidence>
<feature type="coiled-coil region" evidence="13">
    <location>
        <begin position="249"/>
        <end position="296"/>
    </location>
</feature>
<evidence type="ECO:0000313" key="16">
    <source>
        <dbReference type="Proteomes" id="UP000242752"/>
    </source>
</evidence>
<keyword evidence="10" id="KW-0067">ATP-binding</keyword>
<keyword evidence="8" id="KW-0378">Hydrolase</keyword>